<sequence length="13" mass="1600">MQFRFKLAQLGNF</sequence>
<name>A0A0E9T874_ANGAN</name>
<organism evidence="1">
    <name type="scientific">Anguilla anguilla</name>
    <name type="common">European freshwater eel</name>
    <name type="synonym">Muraena anguilla</name>
    <dbReference type="NCBI Taxonomy" id="7936"/>
    <lineage>
        <taxon>Eukaryota</taxon>
        <taxon>Metazoa</taxon>
        <taxon>Chordata</taxon>
        <taxon>Craniata</taxon>
        <taxon>Vertebrata</taxon>
        <taxon>Euteleostomi</taxon>
        <taxon>Actinopterygii</taxon>
        <taxon>Neopterygii</taxon>
        <taxon>Teleostei</taxon>
        <taxon>Anguilliformes</taxon>
        <taxon>Anguillidae</taxon>
        <taxon>Anguilla</taxon>
    </lineage>
</organism>
<dbReference type="EMBL" id="GBXM01059502">
    <property type="protein sequence ID" value="JAH49075.1"/>
    <property type="molecule type" value="Transcribed_RNA"/>
</dbReference>
<reference evidence="1" key="2">
    <citation type="journal article" date="2015" name="Fish Shellfish Immunol.">
        <title>Early steps in the European eel (Anguilla anguilla)-Vibrio vulnificus interaction in the gills: Role of the RtxA13 toxin.</title>
        <authorList>
            <person name="Callol A."/>
            <person name="Pajuelo D."/>
            <person name="Ebbesson L."/>
            <person name="Teles M."/>
            <person name="MacKenzie S."/>
            <person name="Amaro C."/>
        </authorList>
    </citation>
    <scope>NUCLEOTIDE SEQUENCE</scope>
</reference>
<proteinExistence type="predicted"/>
<protein>
    <submittedName>
        <fullName evidence="1">Uncharacterized protein</fullName>
    </submittedName>
</protein>
<reference evidence="1" key="1">
    <citation type="submission" date="2014-11" db="EMBL/GenBank/DDBJ databases">
        <authorList>
            <person name="Amaro Gonzalez C."/>
        </authorList>
    </citation>
    <scope>NUCLEOTIDE SEQUENCE</scope>
</reference>
<accession>A0A0E9T874</accession>
<evidence type="ECO:0000313" key="1">
    <source>
        <dbReference type="EMBL" id="JAH49075.1"/>
    </source>
</evidence>